<keyword evidence="1" id="KW-0732">Signal</keyword>
<name>A0AAV4IFP7_9GAST</name>
<evidence type="ECO:0000256" key="1">
    <source>
        <dbReference type="SAM" id="SignalP"/>
    </source>
</evidence>
<organism evidence="2 3">
    <name type="scientific">Elysia marginata</name>
    <dbReference type="NCBI Taxonomy" id="1093978"/>
    <lineage>
        <taxon>Eukaryota</taxon>
        <taxon>Metazoa</taxon>
        <taxon>Spiralia</taxon>
        <taxon>Lophotrochozoa</taxon>
        <taxon>Mollusca</taxon>
        <taxon>Gastropoda</taxon>
        <taxon>Heterobranchia</taxon>
        <taxon>Euthyneura</taxon>
        <taxon>Panpulmonata</taxon>
        <taxon>Sacoglossa</taxon>
        <taxon>Placobranchoidea</taxon>
        <taxon>Plakobranchidae</taxon>
        <taxon>Elysia</taxon>
    </lineage>
</organism>
<sequence length="95" mass="10253">MRTFLVCLIVVAIIGLVLADDKDKKKGVKGVLNNIWNKTKTAAKWLGDNTVTGHRLKFSADLVKGVIDKIKDAVKGKKKAVADVQDTDSKGVSGF</sequence>
<comment type="caution">
    <text evidence="2">The sequence shown here is derived from an EMBL/GenBank/DDBJ whole genome shotgun (WGS) entry which is preliminary data.</text>
</comment>
<dbReference type="AlphaFoldDB" id="A0AAV4IFP7"/>
<feature type="signal peptide" evidence="1">
    <location>
        <begin position="1"/>
        <end position="19"/>
    </location>
</feature>
<protein>
    <submittedName>
        <fullName evidence="2">Uncharacterized protein</fullName>
    </submittedName>
</protein>
<evidence type="ECO:0000313" key="2">
    <source>
        <dbReference type="EMBL" id="GFS08869.1"/>
    </source>
</evidence>
<dbReference type="EMBL" id="BMAT01009565">
    <property type="protein sequence ID" value="GFS08869.1"/>
    <property type="molecule type" value="Genomic_DNA"/>
</dbReference>
<evidence type="ECO:0000313" key="3">
    <source>
        <dbReference type="Proteomes" id="UP000762676"/>
    </source>
</evidence>
<proteinExistence type="predicted"/>
<accession>A0AAV4IFP7</accession>
<reference evidence="2 3" key="1">
    <citation type="journal article" date="2021" name="Elife">
        <title>Chloroplast acquisition without the gene transfer in kleptoplastic sea slugs, Plakobranchus ocellatus.</title>
        <authorList>
            <person name="Maeda T."/>
            <person name="Takahashi S."/>
            <person name="Yoshida T."/>
            <person name="Shimamura S."/>
            <person name="Takaki Y."/>
            <person name="Nagai Y."/>
            <person name="Toyoda A."/>
            <person name="Suzuki Y."/>
            <person name="Arimoto A."/>
            <person name="Ishii H."/>
            <person name="Satoh N."/>
            <person name="Nishiyama T."/>
            <person name="Hasebe M."/>
            <person name="Maruyama T."/>
            <person name="Minagawa J."/>
            <person name="Obokata J."/>
            <person name="Shigenobu S."/>
        </authorList>
    </citation>
    <scope>NUCLEOTIDE SEQUENCE [LARGE SCALE GENOMIC DNA]</scope>
</reference>
<keyword evidence="3" id="KW-1185">Reference proteome</keyword>
<gene>
    <name evidence="2" type="ORF">ElyMa_004768200</name>
</gene>
<feature type="chain" id="PRO_5043730347" evidence="1">
    <location>
        <begin position="20"/>
        <end position="95"/>
    </location>
</feature>
<dbReference type="Proteomes" id="UP000762676">
    <property type="component" value="Unassembled WGS sequence"/>
</dbReference>